<feature type="domain" description="UDENN" evidence="1">
    <location>
        <begin position="1"/>
        <end position="344"/>
    </location>
</feature>
<accession>V4AP71</accession>
<feature type="non-terminal residue" evidence="2">
    <location>
        <position position="1"/>
    </location>
</feature>
<dbReference type="InterPro" id="IPR001194">
    <property type="entry name" value="cDENN_dom"/>
</dbReference>
<dbReference type="HOGENOM" id="CLU_008196_5_0_1"/>
<dbReference type="SMART" id="SM00799">
    <property type="entry name" value="DENN"/>
    <property type="match status" value="1"/>
</dbReference>
<dbReference type="PANTHER" id="PTHR15288:SF0">
    <property type="entry name" value="UDENN DOMAIN-CONTAINING PROTEIN"/>
    <property type="match status" value="1"/>
</dbReference>
<dbReference type="InterPro" id="IPR005112">
    <property type="entry name" value="dDENN_dom"/>
</dbReference>
<dbReference type="OrthoDB" id="10266080at2759"/>
<evidence type="ECO:0000313" key="2">
    <source>
        <dbReference type="EMBL" id="ESO95421.1"/>
    </source>
</evidence>
<dbReference type="Gene3D" id="3.30.450.200">
    <property type="match status" value="1"/>
</dbReference>
<dbReference type="InterPro" id="IPR051942">
    <property type="entry name" value="DENN_domain_containing_2"/>
</dbReference>
<protein>
    <recommendedName>
        <fullName evidence="1">UDENN domain-containing protein</fullName>
    </recommendedName>
</protein>
<dbReference type="Pfam" id="PF03456">
    <property type="entry name" value="uDENN"/>
    <property type="match status" value="1"/>
</dbReference>
<evidence type="ECO:0000259" key="1">
    <source>
        <dbReference type="PROSITE" id="PS50211"/>
    </source>
</evidence>
<dbReference type="Gene3D" id="3.40.50.11500">
    <property type="match status" value="1"/>
</dbReference>
<dbReference type="FunFam" id="3.40.50.11500:FF:000004">
    <property type="entry name" value="DENN domain-containing protein 2C isoform X1"/>
    <property type="match status" value="1"/>
</dbReference>
<dbReference type="CTD" id="20231426"/>
<keyword evidence="3" id="KW-1185">Reference proteome</keyword>
<evidence type="ECO:0000313" key="3">
    <source>
        <dbReference type="Proteomes" id="UP000030746"/>
    </source>
</evidence>
<dbReference type="KEGG" id="lgi:LOTGIDRAFT_116963"/>
<dbReference type="SMART" id="SM00801">
    <property type="entry name" value="dDENN"/>
    <property type="match status" value="1"/>
</dbReference>
<reference evidence="2 3" key="1">
    <citation type="journal article" date="2013" name="Nature">
        <title>Insights into bilaterian evolution from three spiralian genomes.</title>
        <authorList>
            <person name="Simakov O."/>
            <person name="Marletaz F."/>
            <person name="Cho S.J."/>
            <person name="Edsinger-Gonzales E."/>
            <person name="Havlak P."/>
            <person name="Hellsten U."/>
            <person name="Kuo D.H."/>
            <person name="Larsson T."/>
            <person name="Lv J."/>
            <person name="Arendt D."/>
            <person name="Savage R."/>
            <person name="Osoegawa K."/>
            <person name="de Jong P."/>
            <person name="Grimwood J."/>
            <person name="Chapman J.A."/>
            <person name="Shapiro H."/>
            <person name="Aerts A."/>
            <person name="Otillar R.P."/>
            <person name="Terry A.Y."/>
            <person name="Boore J.L."/>
            <person name="Grigoriev I.V."/>
            <person name="Lindberg D.R."/>
            <person name="Seaver E.C."/>
            <person name="Weisblat D.A."/>
            <person name="Putnam N.H."/>
            <person name="Rokhsar D.S."/>
        </authorList>
    </citation>
    <scope>NUCLEOTIDE SEQUENCE [LARGE SCALE GENOMIC DNA]</scope>
</reference>
<dbReference type="InterPro" id="IPR043153">
    <property type="entry name" value="DENN_C"/>
</dbReference>
<dbReference type="AlphaFoldDB" id="V4AP71"/>
<name>V4AP71_LOTGI</name>
<proteinExistence type="predicted"/>
<dbReference type="Proteomes" id="UP000030746">
    <property type="component" value="Unassembled WGS sequence"/>
</dbReference>
<dbReference type="Pfam" id="PF02141">
    <property type="entry name" value="DENN"/>
    <property type="match status" value="1"/>
</dbReference>
<dbReference type="PANTHER" id="PTHR15288">
    <property type="entry name" value="DENN DOMAIN-CONTAINING PROTEIN 2"/>
    <property type="match status" value="1"/>
</dbReference>
<dbReference type="InterPro" id="IPR005113">
    <property type="entry name" value="uDENN_dom"/>
</dbReference>
<sequence>VPLFCFPDALEYKPVKNMKSETYSFVLTNFDGGRVFGYCKRIQPCDSTLPEVICIISPVDAINMYNVLLNEIEMRRQISMEIAKELLAASFGRPLPKPGKDVQIRCLDELGEMETVHLHRPSDARLDNVNYDCLLVYLGTDRLIKVFSALLLERRVILYSKSLSVLTQVIHAVVALLYPFHWQHIYIPILPSSMLDVCCAPTPYLIGILTSHLNTVLDLPLEEVMIVDLDRKNILRSVGDESTILPKKITKALKTAINMCKIDAAERSQTLMISEAFLRVFVETIGHYGEFITTQQDGRKSFLKENFISKIESQGLQQFLEWFTETQMFEVFITNHLEKQDWGSVGKIQYICFYSVYLFKNRVTSFCLFKNRVTSFCLFKNRVTSFCLFKNRVTSFCLFKNRVTSICLFKNRVPSF</sequence>
<dbReference type="PROSITE" id="PS50211">
    <property type="entry name" value="DENN"/>
    <property type="match status" value="1"/>
</dbReference>
<dbReference type="GeneID" id="20231426"/>
<organism evidence="2 3">
    <name type="scientific">Lottia gigantea</name>
    <name type="common">Giant owl limpet</name>
    <dbReference type="NCBI Taxonomy" id="225164"/>
    <lineage>
        <taxon>Eukaryota</taxon>
        <taxon>Metazoa</taxon>
        <taxon>Spiralia</taxon>
        <taxon>Lophotrochozoa</taxon>
        <taxon>Mollusca</taxon>
        <taxon>Gastropoda</taxon>
        <taxon>Patellogastropoda</taxon>
        <taxon>Lottioidea</taxon>
        <taxon>Lottiidae</taxon>
        <taxon>Lottia</taxon>
    </lineage>
</organism>
<dbReference type="InterPro" id="IPR037516">
    <property type="entry name" value="Tripartite_DENN"/>
</dbReference>
<dbReference type="EMBL" id="KB201656">
    <property type="protein sequence ID" value="ESO95421.1"/>
    <property type="molecule type" value="Genomic_DNA"/>
</dbReference>
<dbReference type="OMA" id="XTLSQCI"/>
<dbReference type="Pfam" id="PF03455">
    <property type="entry name" value="dDENN"/>
    <property type="match status" value="1"/>
</dbReference>
<dbReference type="STRING" id="225164.V4AP71"/>
<dbReference type="RefSeq" id="XP_009053930.1">
    <property type="nucleotide sequence ID" value="XM_009055682.1"/>
</dbReference>
<gene>
    <name evidence="2" type="ORF">LOTGIDRAFT_116963</name>
</gene>